<dbReference type="EMBL" id="CP045350">
    <property type="protein sequence ID" value="QFT27615.1"/>
    <property type="molecule type" value="Genomic_DNA"/>
</dbReference>
<dbReference type="AlphaFoldDB" id="A0A5P9CMY6"/>
<organism evidence="1 2">
    <name type="scientific">Vibrio aquimaris</name>
    <dbReference type="NCBI Taxonomy" id="2587862"/>
    <lineage>
        <taxon>Bacteria</taxon>
        <taxon>Pseudomonadati</taxon>
        <taxon>Pseudomonadota</taxon>
        <taxon>Gammaproteobacteria</taxon>
        <taxon>Vibrionales</taxon>
        <taxon>Vibrionaceae</taxon>
        <taxon>Vibrio</taxon>
    </lineage>
</organism>
<protein>
    <submittedName>
        <fullName evidence="1">Uncharacterized protein</fullName>
    </submittedName>
</protein>
<proteinExistence type="predicted"/>
<keyword evidence="2" id="KW-1185">Reference proteome</keyword>
<dbReference type="KEGG" id="vaq:FIV01_14610"/>
<sequence length="38" mass="4486">MPIPQERQKDQLQRTVLNTCLKNVLNFIFSKSKLNKLV</sequence>
<dbReference type="Proteomes" id="UP000326936">
    <property type="component" value="Chromosome"/>
</dbReference>
<evidence type="ECO:0000313" key="1">
    <source>
        <dbReference type="EMBL" id="QFT27615.1"/>
    </source>
</evidence>
<gene>
    <name evidence="1" type="ORF">FIV01_14610</name>
</gene>
<evidence type="ECO:0000313" key="2">
    <source>
        <dbReference type="Proteomes" id="UP000326936"/>
    </source>
</evidence>
<name>A0A5P9CMY6_9VIBR</name>
<accession>A0A5P9CMY6</accession>
<reference evidence="1 2" key="1">
    <citation type="submission" date="2019-10" db="EMBL/GenBank/DDBJ databases">
        <title>Complete genome sequence of Vibrio sp. strain THAF100, isolated from non-filtered water from the water column of tank 6 of a marine aquarium containing stony-coral fragments. Water maintained at 26 degree C.</title>
        <authorList>
            <person name="Ruckert C."/>
            <person name="Franco A."/>
            <person name="Kalinowski J."/>
            <person name="Glaeser S."/>
        </authorList>
    </citation>
    <scope>NUCLEOTIDE SEQUENCE [LARGE SCALE GENOMIC DNA]</scope>
    <source>
        <strain evidence="1 2">THAF100</strain>
    </source>
</reference>